<dbReference type="EMBL" id="BJOL01000016">
    <property type="protein sequence ID" value="GED58875.1"/>
    <property type="molecule type" value="Genomic_DNA"/>
</dbReference>
<keyword evidence="2" id="KW-1185">Reference proteome</keyword>
<protein>
    <submittedName>
        <fullName evidence="1">Uncharacterized protein</fullName>
    </submittedName>
</protein>
<proteinExistence type="predicted"/>
<evidence type="ECO:0000313" key="2">
    <source>
        <dbReference type="Proteomes" id="UP000319498"/>
    </source>
</evidence>
<reference evidence="1 2" key="1">
    <citation type="submission" date="2019-06" db="EMBL/GenBank/DDBJ databases">
        <title>Whole genome shotgun sequence of Brevibacillus formosus NBRC 15716.</title>
        <authorList>
            <person name="Hosoyama A."/>
            <person name="Uohara A."/>
            <person name="Ohji S."/>
            <person name="Ichikawa N."/>
        </authorList>
    </citation>
    <scope>NUCLEOTIDE SEQUENCE [LARGE SCALE GENOMIC DNA]</scope>
    <source>
        <strain evidence="1 2">NBRC 15716</strain>
    </source>
</reference>
<accession>A0ABQ0T6X6</accession>
<dbReference type="Proteomes" id="UP000319498">
    <property type="component" value="Unassembled WGS sequence"/>
</dbReference>
<gene>
    <name evidence="1" type="ORF">BFO01nite_30070</name>
</gene>
<name>A0ABQ0T6X6_9BACL</name>
<evidence type="ECO:0000313" key="1">
    <source>
        <dbReference type="EMBL" id="GED58875.1"/>
    </source>
</evidence>
<comment type="caution">
    <text evidence="1">The sequence shown here is derived from an EMBL/GenBank/DDBJ whole genome shotgun (WGS) entry which is preliminary data.</text>
</comment>
<organism evidence="1 2">
    <name type="scientific">Brevibacillus formosus</name>
    <dbReference type="NCBI Taxonomy" id="54913"/>
    <lineage>
        <taxon>Bacteria</taxon>
        <taxon>Bacillati</taxon>
        <taxon>Bacillota</taxon>
        <taxon>Bacilli</taxon>
        <taxon>Bacillales</taxon>
        <taxon>Paenibacillaceae</taxon>
        <taxon>Brevibacillus</taxon>
    </lineage>
</organism>
<sequence>MSIKKLPVTGVFQVKNDASSAFAFCGDGPACDGSVLFLERYDDACDHGDVQKPESDNDLLAASDDAFSVYDAQSDP</sequence>